<dbReference type="Proteomes" id="UP000007110">
    <property type="component" value="Unassembled WGS sequence"/>
</dbReference>
<feature type="compositionally biased region" description="Low complexity" evidence="1">
    <location>
        <begin position="1"/>
        <end position="40"/>
    </location>
</feature>
<dbReference type="GO" id="GO:0005789">
    <property type="term" value="C:endoplasmic reticulum membrane"/>
    <property type="evidence" value="ECO:0007669"/>
    <property type="project" value="UniProtKB-SubCell"/>
</dbReference>
<dbReference type="AlphaFoldDB" id="A0A7M7T128"/>
<dbReference type="GeneID" id="115926019"/>
<evidence type="ECO:0000313" key="3">
    <source>
        <dbReference type="Proteomes" id="UP000007110"/>
    </source>
</evidence>
<feature type="region of interest" description="Disordered" evidence="1">
    <location>
        <begin position="1"/>
        <end position="99"/>
    </location>
</feature>
<name>A0A7M7T128_STRPU</name>
<evidence type="ECO:0000256" key="1">
    <source>
        <dbReference type="SAM" id="MobiDB-lite"/>
    </source>
</evidence>
<dbReference type="PANTHER" id="PTHR46258:SF1">
    <property type="entry name" value="LONGIN DOMAIN-CONTAINING PROTEIN"/>
    <property type="match status" value="1"/>
</dbReference>
<dbReference type="InParanoid" id="A0A7M7T128"/>
<keyword evidence="3" id="KW-1185">Reference proteome</keyword>
<evidence type="ECO:0000313" key="2">
    <source>
        <dbReference type="EnsemblMetazoa" id="XP_030846114"/>
    </source>
</evidence>
<sequence length="274" mass="29000">MATTVMTTGSTTTVEETTTVTTTTPEVTTTETTTTMTTTTPKPTEIGDTETTTQRTRTSGLTTPTTSSSETTTLSTTTSGQTTPGDCAENLNDDSQPDPVITLQTSDMTDVTPDQTVTLSSGTSSITVRFGSSDTGYKVLTRVTAVILSLVDPTTESPPMMIRLEGVTFSNGTTAEDIGEINSSGPTTGMFRLGALGEEPVDALVFSVPDILPQNASSVDVVVRFDGCIKTGEYDLLHNDWLPYVIRPHGQYHFPYIPSSLVPGKASTCDSCHV</sequence>
<dbReference type="GO" id="GO:0006888">
    <property type="term" value="P:endoplasmic reticulum to Golgi vesicle-mediated transport"/>
    <property type="evidence" value="ECO:0000318"/>
    <property type="project" value="GO_Central"/>
</dbReference>
<dbReference type="KEGG" id="spu:115926019"/>
<organism evidence="2 3">
    <name type="scientific">Strongylocentrotus purpuratus</name>
    <name type="common">Purple sea urchin</name>
    <dbReference type="NCBI Taxonomy" id="7668"/>
    <lineage>
        <taxon>Eukaryota</taxon>
        <taxon>Metazoa</taxon>
        <taxon>Echinodermata</taxon>
        <taxon>Eleutherozoa</taxon>
        <taxon>Echinozoa</taxon>
        <taxon>Echinoidea</taxon>
        <taxon>Euechinoidea</taxon>
        <taxon>Echinacea</taxon>
        <taxon>Camarodonta</taxon>
        <taxon>Echinidea</taxon>
        <taxon>Strongylocentrotidae</taxon>
        <taxon>Strongylocentrotus</taxon>
    </lineage>
</organism>
<protein>
    <submittedName>
        <fullName evidence="2">Uncharacterized protein</fullName>
    </submittedName>
</protein>
<dbReference type="InterPro" id="IPR043546">
    <property type="entry name" value="Sec22a/c"/>
</dbReference>
<feature type="compositionally biased region" description="Low complexity" evidence="1">
    <location>
        <begin position="49"/>
        <end position="84"/>
    </location>
</feature>
<dbReference type="RefSeq" id="XP_030846114.1">
    <property type="nucleotide sequence ID" value="XM_030990254.1"/>
</dbReference>
<reference evidence="2" key="2">
    <citation type="submission" date="2021-01" db="UniProtKB">
        <authorList>
            <consortium name="EnsemblMetazoa"/>
        </authorList>
    </citation>
    <scope>IDENTIFICATION</scope>
</reference>
<dbReference type="PANTHER" id="PTHR46258">
    <property type="entry name" value="LONGIN DOMAIN-CONTAINING PROTEIN"/>
    <property type="match status" value="1"/>
</dbReference>
<accession>A0A7M7T128</accession>
<dbReference type="EnsemblMetazoa" id="XM_030990254">
    <property type="protein sequence ID" value="XP_030846114"/>
    <property type="gene ID" value="LOC115926019"/>
</dbReference>
<proteinExistence type="predicted"/>
<reference evidence="3" key="1">
    <citation type="submission" date="2015-02" db="EMBL/GenBank/DDBJ databases">
        <title>Genome sequencing for Strongylocentrotus purpuratus.</title>
        <authorList>
            <person name="Murali S."/>
            <person name="Liu Y."/>
            <person name="Vee V."/>
            <person name="English A."/>
            <person name="Wang M."/>
            <person name="Skinner E."/>
            <person name="Han Y."/>
            <person name="Muzny D.M."/>
            <person name="Worley K.C."/>
            <person name="Gibbs R.A."/>
        </authorList>
    </citation>
    <scope>NUCLEOTIDE SEQUENCE</scope>
</reference>